<name>A0AAW1IG56_POPJA</name>
<reference evidence="1 2" key="1">
    <citation type="journal article" date="2024" name="BMC Genomics">
        <title>De novo assembly and annotation of Popillia japonica's genome with initial clues to its potential as an invasive pest.</title>
        <authorList>
            <person name="Cucini C."/>
            <person name="Boschi S."/>
            <person name="Funari R."/>
            <person name="Cardaioli E."/>
            <person name="Iannotti N."/>
            <person name="Marturano G."/>
            <person name="Paoli F."/>
            <person name="Bruttini M."/>
            <person name="Carapelli A."/>
            <person name="Frati F."/>
            <person name="Nardi F."/>
        </authorList>
    </citation>
    <scope>NUCLEOTIDE SEQUENCE [LARGE SCALE GENOMIC DNA]</scope>
    <source>
        <strain evidence="1">DMR45628</strain>
    </source>
</reference>
<proteinExistence type="predicted"/>
<evidence type="ECO:0000313" key="1">
    <source>
        <dbReference type="EMBL" id="KAK9688581.1"/>
    </source>
</evidence>
<comment type="caution">
    <text evidence="1">The sequence shown here is derived from an EMBL/GenBank/DDBJ whole genome shotgun (WGS) entry which is preliminary data.</text>
</comment>
<dbReference type="Proteomes" id="UP001458880">
    <property type="component" value="Unassembled WGS sequence"/>
</dbReference>
<dbReference type="EMBL" id="JASPKY010000586">
    <property type="protein sequence ID" value="KAK9688581.1"/>
    <property type="molecule type" value="Genomic_DNA"/>
</dbReference>
<keyword evidence="2" id="KW-1185">Reference proteome</keyword>
<organism evidence="1 2">
    <name type="scientific">Popillia japonica</name>
    <name type="common">Japanese beetle</name>
    <dbReference type="NCBI Taxonomy" id="7064"/>
    <lineage>
        <taxon>Eukaryota</taxon>
        <taxon>Metazoa</taxon>
        <taxon>Ecdysozoa</taxon>
        <taxon>Arthropoda</taxon>
        <taxon>Hexapoda</taxon>
        <taxon>Insecta</taxon>
        <taxon>Pterygota</taxon>
        <taxon>Neoptera</taxon>
        <taxon>Endopterygota</taxon>
        <taxon>Coleoptera</taxon>
        <taxon>Polyphaga</taxon>
        <taxon>Scarabaeiformia</taxon>
        <taxon>Scarabaeidae</taxon>
        <taxon>Rutelinae</taxon>
        <taxon>Popillia</taxon>
    </lineage>
</organism>
<sequence>MLNVFNKEEKVQGINRTRDERINNLENSNSIIGEDDKVEYKKTGIERWNVRSFYDTNSVISTKNRIFGRCGDKKPITMCFVARDPISLTIEVGLSVTSPPLLCFATLTIQIGDDLPFGRVVNGTRSECLSSFTLR</sequence>
<gene>
    <name evidence="1" type="ORF">QE152_g35208</name>
</gene>
<dbReference type="AlphaFoldDB" id="A0AAW1IG56"/>
<accession>A0AAW1IG56</accession>
<protein>
    <submittedName>
        <fullName evidence="1">Uncharacterized protein</fullName>
    </submittedName>
</protein>
<evidence type="ECO:0000313" key="2">
    <source>
        <dbReference type="Proteomes" id="UP001458880"/>
    </source>
</evidence>